<dbReference type="GO" id="GO:0006270">
    <property type="term" value="P:DNA replication initiation"/>
    <property type="evidence" value="ECO:0007669"/>
    <property type="project" value="TreeGrafter"/>
</dbReference>
<keyword evidence="12" id="KW-1185">Reference proteome</keyword>
<evidence type="ECO:0000256" key="9">
    <source>
        <dbReference type="ARBA" id="ARBA00023014"/>
    </source>
</evidence>
<protein>
    <recommendedName>
        <fullName evidence="3">DNA primase large subunit</fullName>
    </recommendedName>
</protein>
<gene>
    <name evidence="13" type="primary">LOC115227158</name>
</gene>
<comment type="similarity">
    <text evidence="2">Belongs to the eukaryotic-type primase large subunit family.</text>
</comment>
<dbReference type="GO" id="GO:0006269">
    <property type="term" value="P:DNA replication, synthesis of primer"/>
    <property type="evidence" value="ECO:0007669"/>
    <property type="project" value="UniProtKB-KW"/>
</dbReference>
<dbReference type="GO" id="GO:0005658">
    <property type="term" value="C:alpha DNA polymerase:primase complex"/>
    <property type="evidence" value="ECO:0007669"/>
    <property type="project" value="UniProtKB-ARBA"/>
</dbReference>
<evidence type="ECO:0000256" key="4">
    <source>
        <dbReference type="ARBA" id="ARBA00022485"/>
    </source>
</evidence>
<evidence type="ECO:0000256" key="3">
    <source>
        <dbReference type="ARBA" id="ARBA00019038"/>
    </source>
</evidence>
<sequence>MALRNLTNWRSIIYGVENTNDYIKIEKERENDVISHYILRLAFSKSEHLRRWFLANELELFRVRLKALSLDSASFTKFIHSNDVGYPLINSAETIFPQNVQNAYFGSSTKLYVLPFAEAVELVGKRAVLLHKGNAYLTQNQLMPSVCSLFRTYLSQSLSSISNSLGNLFDEDNRMQPILEELSMDLVENDIPANHSELKLYIKHFPLCMRVIHEVLRQLHHMRHWGRQQYGLFLKAIGLPLEESLKFWREEFTHKMDVDKFEKNYAYNIRHNYGKEGRRTDYTPHSCMRIISNIGPSTGECYGMALFLSR</sequence>
<reference evidence="13" key="1">
    <citation type="submission" date="2025-08" db="UniProtKB">
        <authorList>
            <consortium name="RefSeq"/>
        </authorList>
    </citation>
    <scope>IDENTIFICATION</scope>
</reference>
<dbReference type="InterPro" id="IPR016558">
    <property type="entry name" value="DNA_primase_lsu_euk"/>
</dbReference>
<keyword evidence="10" id="KW-0238">DNA-binding</keyword>
<dbReference type="KEGG" id="osn:115227158"/>
<evidence type="ECO:0000256" key="7">
    <source>
        <dbReference type="ARBA" id="ARBA00022723"/>
    </source>
</evidence>
<evidence type="ECO:0000256" key="1">
    <source>
        <dbReference type="ARBA" id="ARBA00001966"/>
    </source>
</evidence>
<dbReference type="Gene3D" id="1.20.930.80">
    <property type="match status" value="1"/>
</dbReference>
<dbReference type="PANTHER" id="PTHR10537:SF3">
    <property type="entry name" value="DNA PRIMASE LARGE SUBUNIT"/>
    <property type="match status" value="1"/>
</dbReference>
<evidence type="ECO:0000256" key="5">
    <source>
        <dbReference type="ARBA" id="ARBA00022515"/>
    </source>
</evidence>
<dbReference type="GO" id="GO:0003677">
    <property type="term" value="F:DNA binding"/>
    <property type="evidence" value="ECO:0007669"/>
    <property type="project" value="UniProtKB-KW"/>
</dbReference>
<organism evidence="12 13">
    <name type="scientific">Octopus sinensis</name>
    <name type="common">East Asian common octopus</name>
    <dbReference type="NCBI Taxonomy" id="2607531"/>
    <lineage>
        <taxon>Eukaryota</taxon>
        <taxon>Metazoa</taxon>
        <taxon>Spiralia</taxon>
        <taxon>Lophotrochozoa</taxon>
        <taxon>Mollusca</taxon>
        <taxon>Cephalopoda</taxon>
        <taxon>Coleoidea</taxon>
        <taxon>Octopodiformes</taxon>
        <taxon>Octopoda</taxon>
        <taxon>Incirrata</taxon>
        <taxon>Octopodidae</taxon>
        <taxon>Octopus</taxon>
    </lineage>
</organism>
<dbReference type="Proteomes" id="UP000515154">
    <property type="component" value="Unplaced"/>
</dbReference>
<feature type="domain" description="DNA primase large subunit C-terminal" evidence="11">
    <location>
        <begin position="201"/>
        <end position="303"/>
    </location>
</feature>
<keyword evidence="8" id="KW-0408">Iron</keyword>
<proteinExistence type="inferred from homology"/>
<evidence type="ECO:0000256" key="6">
    <source>
        <dbReference type="ARBA" id="ARBA00022705"/>
    </source>
</evidence>
<evidence type="ECO:0000256" key="8">
    <source>
        <dbReference type="ARBA" id="ARBA00023004"/>
    </source>
</evidence>
<dbReference type="RefSeq" id="XP_029653930.1">
    <property type="nucleotide sequence ID" value="XM_029798070.1"/>
</dbReference>
<evidence type="ECO:0000256" key="10">
    <source>
        <dbReference type="ARBA" id="ARBA00023125"/>
    </source>
</evidence>
<keyword evidence="9" id="KW-0411">Iron-sulfur</keyword>
<accession>A0A6P7TVG7</accession>
<name>A0A6P7TVG7_9MOLL</name>
<evidence type="ECO:0000313" key="13">
    <source>
        <dbReference type="RefSeq" id="XP_029653930.1"/>
    </source>
</evidence>
<keyword evidence="5" id="KW-0639">Primosome</keyword>
<keyword evidence="4" id="KW-0004">4Fe-4S</keyword>
<dbReference type="Pfam" id="PF04104">
    <property type="entry name" value="DNA_primase_lrg"/>
    <property type="match status" value="1"/>
</dbReference>
<dbReference type="GO" id="GO:0046872">
    <property type="term" value="F:metal ion binding"/>
    <property type="evidence" value="ECO:0007669"/>
    <property type="project" value="UniProtKB-KW"/>
</dbReference>
<dbReference type="InterPro" id="IPR058560">
    <property type="entry name" value="DNA_primase_C"/>
</dbReference>
<keyword evidence="6" id="KW-0235">DNA replication</keyword>
<evidence type="ECO:0000313" key="12">
    <source>
        <dbReference type="Proteomes" id="UP000515154"/>
    </source>
</evidence>
<comment type="cofactor">
    <cofactor evidence="1">
        <name>[4Fe-4S] cluster</name>
        <dbReference type="ChEBI" id="CHEBI:49883"/>
    </cofactor>
</comment>
<dbReference type="AlphaFoldDB" id="A0A6P7TVG7"/>
<dbReference type="Pfam" id="PF26466">
    <property type="entry name" value="DNA_primase_lrg_N"/>
    <property type="match status" value="1"/>
</dbReference>
<dbReference type="CDD" id="cd07322">
    <property type="entry name" value="PriL_PriS_Eukaryotic"/>
    <property type="match status" value="1"/>
</dbReference>
<keyword evidence="7" id="KW-0479">Metal-binding</keyword>
<evidence type="ECO:0000259" key="11">
    <source>
        <dbReference type="Pfam" id="PF04104"/>
    </source>
</evidence>
<dbReference type="GO" id="GO:0051539">
    <property type="term" value="F:4 iron, 4 sulfur cluster binding"/>
    <property type="evidence" value="ECO:0007669"/>
    <property type="project" value="UniProtKB-KW"/>
</dbReference>
<dbReference type="InterPro" id="IPR007238">
    <property type="entry name" value="DNA_primase_lsu_euk/arc"/>
</dbReference>
<evidence type="ECO:0000256" key="2">
    <source>
        <dbReference type="ARBA" id="ARBA00010564"/>
    </source>
</evidence>
<dbReference type="PANTHER" id="PTHR10537">
    <property type="entry name" value="DNA PRIMASE LARGE SUBUNIT"/>
    <property type="match status" value="1"/>
</dbReference>